<keyword evidence="2" id="KW-1185">Reference proteome</keyword>
<dbReference type="EMBL" id="LXQA010614590">
    <property type="protein sequence ID" value="MCI62187.1"/>
    <property type="molecule type" value="Genomic_DNA"/>
</dbReference>
<feature type="non-terminal residue" evidence="1">
    <location>
        <position position="1"/>
    </location>
</feature>
<organism evidence="1 2">
    <name type="scientific">Trifolium medium</name>
    <dbReference type="NCBI Taxonomy" id="97028"/>
    <lineage>
        <taxon>Eukaryota</taxon>
        <taxon>Viridiplantae</taxon>
        <taxon>Streptophyta</taxon>
        <taxon>Embryophyta</taxon>
        <taxon>Tracheophyta</taxon>
        <taxon>Spermatophyta</taxon>
        <taxon>Magnoliopsida</taxon>
        <taxon>eudicotyledons</taxon>
        <taxon>Gunneridae</taxon>
        <taxon>Pentapetalae</taxon>
        <taxon>rosids</taxon>
        <taxon>fabids</taxon>
        <taxon>Fabales</taxon>
        <taxon>Fabaceae</taxon>
        <taxon>Papilionoideae</taxon>
        <taxon>50 kb inversion clade</taxon>
        <taxon>NPAAA clade</taxon>
        <taxon>Hologalegina</taxon>
        <taxon>IRL clade</taxon>
        <taxon>Trifolieae</taxon>
        <taxon>Trifolium</taxon>
    </lineage>
</organism>
<dbReference type="AlphaFoldDB" id="A0A392TP35"/>
<name>A0A392TP35_9FABA</name>
<sequence>RLEEMELQNIPIGEGKKQFEVVN</sequence>
<comment type="caution">
    <text evidence="1">The sequence shown here is derived from an EMBL/GenBank/DDBJ whole genome shotgun (WGS) entry which is preliminary data.</text>
</comment>
<dbReference type="Proteomes" id="UP000265520">
    <property type="component" value="Unassembled WGS sequence"/>
</dbReference>
<protein>
    <submittedName>
        <fullName evidence="1">Uncharacterized protein</fullName>
    </submittedName>
</protein>
<evidence type="ECO:0000313" key="1">
    <source>
        <dbReference type="EMBL" id="MCI62187.1"/>
    </source>
</evidence>
<accession>A0A392TP35</accession>
<evidence type="ECO:0000313" key="2">
    <source>
        <dbReference type="Proteomes" id="UP000265520"/>
    </source>
</evidence>
<reference evidence="1 2" key="1">
    <citation type="journal article" date="2018" name="Front. Plant Sci.">
        <title>Red Clover (Trifolium pratense) and Zigzag Clover (T. medium) - A Picture of Genomic Similarities and Differences.</title>
        <authorList>
            <person name="Dluhosova J."/>
            <person name="Istvanek J."/>
            <person name="Nedelnik J."/>
            <person name="Repkova J."/>
        </authorList>
    </citation>
    <scope>NUCLEOTIDE SEQUENCE [LARGE SCALE GENOMIC DNA]</scope>
    <source>
        <strain evidence="2">cv. 10/8</strain>
        <tissue evidence="1">Leaf</tissue>
    </source>
</reference>
<proteinExistence type="predicted"/>